<proteinExistence type="predicted"/>
<dbReference type="OrthoDB" id="8560621at2"/>
<dbReference type="PROSITE" id="PS51443">
    <property type="entry name" value="PCS"/>
    <property type="match status" value="1"/>
</dbReference>
<dbReference type="PANTHER" id="PTHR33447">
    <property type="entry name" value="GLUTATHIONE GAMMA-GLUTAMYLCYSTEINYLTRANSFERASE"/>
    <property type="match status" value="1"/>
</dbReference>
<evidence type="ECO:0000256" key="2">
    <source>
        <dbReference type="ARBA" id="ARBA00022539"/>
    </source>
</evidence>
<dbReference type="Pfam" id="PF05023">
    <property type="entry name" value="Phytochelatin"/>
    <property type="match status" value="1"/>
</dbReference>
<dbReference type="EMBL" id="CP024847">
    <property type="protein sequence ID" value="AUR50813.1"/>
    <property type="molecule type" value="Genomic_DNA"/>
</dbReference>
<keyword evidence="4" id="KW-0479">Metal-binding</keyword>
<dbReference type="Proteomes" id="UP000236655">
    <property type="component" value="Chromosome"/>
</dbReference>
<gene>
    <name evidence="7" type="ORF">CUN60_00370</name>
</gene>
<dbReference type="InterPro" id="IPR007719">
    <property type="entry name" value="PCS_N"/>
</dbReference>
<reference evidence="8" key="1">
    <citation type="submission" date="2017-11" db="EMBL/GenBank/DDBJ databases">
        <authorList>
            <person name="Chan K.G."/>
            <person name="Lee L.S."/>
        </authorList>
    </citation>
    <scope>NUCLEOTIDE SEQUENCE [LARGE SCALE GENOMIC DNA]</scope>
    <source>
        <strain evidence="8">DSM 100970</strain>
    </source>
</reference>
<dbReference type="SUPFAM" id="SSF54001">
    <property type="entry name" value="Cysteine proteinases"/>
    <property type="match status" value="1"/>
</dbReference>
<protein>
    <recommendedName>
        <fullName evidence="1">glutathione gamma-glutamylcysteinyltransferase</fullName>
        <ecNumber evidence="1">2.3.2.15</ecNumber>
    </recommendedName>
</protein>
<dbReference type="EC" id="2.3.2.15" evidence="1"/>
<evidence type="ECO:0000256" key="5">
    <source>
        <dbReference type="SAM" id="SignalP"/>
    </source>
</evidence>
<dbReference type="RefSeq" id="WP_102950113.1">
    <property type="nucleotide sequence ID" value="NZ_CP024847.1"/>
</dbReference>
<keyword evidence="2" id="KW-0104">Cadmium</keyword>
<dbReference type="PROSITE" id="PS51257">
    <property type="entry name" value="PROKAR_LIPOPROTEIN"/>
    <property type="match status" value="1"/>
</dbReference>
<sequence>MNKKRFLSVLLMVVLTGCSSGGASTTSATPSPTVYDYGYAKYTVSPYSNTMAVLSYNTPEGIARFNSSQYKAPFYNLSTHYSPQSNILSCGIASGVIMLNTIYATLGKQPPLSKTGSFYNLEDGYIDGNFTWTEENFFNDKVNGYLDKEVIYGRKKVDGKYVVGVTLDQLTEALNLQGLTAEAKHVDTSSDADIAAFRVLLKQIMTNPTQYMIVNYNLNVMSELNGGHFSPIGAYDEASDSVLIIETWNAFAPWEWLKVYDLYKSMNTKDGNNYRGYILVNANKAS</sequence>
<dbReference type="KEGG" id="nba:CUN60_00370"/>
<evidence type="ECO:0000313" key="7">
    <source>
        <dbReference type="EMBL" id="AUR50813.1"/>
    </source>
</evidence>
<accession>A0A2I7N2Y2</accession>
<dbReference type="GO" id="GO:0046938">
    <property type="term" value="P:phytochelatin biosynthetic process"/>
    <property type="evidence" value="ECO:0007669"/>
    <property type="project" value="InterPro"/>
</dbReference>
<evidence type="ECO:0000259" key="6">
    <source>
        <dbReference type="PROSITE" id="PS51443"/>
    </source>
</evidence>
<feature type="chain" id="PRO_5014453005" description="glutathione gamma-glutamylcysteinyltransferase" evidence="5">
    <location>
        <begin position="23"/>
        <end position="286"/>
    </location>
</feature>
<keyword evidence="5" id="KW-0732">Signal</keyword>
<evidence type="ECO:0000256" key="1">
    <source>
        <dbReference type="ARBA" id="ARBA00012468"/>
    </source>
</evidence>
<dbReference type="GO" id="GO:0010038">
    <property type="term" value="P:response to metal ion"/>
    <property type="evidence" value="ECO:0007669"/>
    <property type="project" value="InterPro"/>
</dbReference>
<feature type="domain" description="Peptidase C83" evidence="6">
    <location>
        <begin position="37"/>
        <end position="286"/>
    </location>
</feature>
<evidence type="ECO:0000313" key="8">
    <source>
        <dbReference type="Proteomes" id="UP000236655"/>
    </source>
</evidence>
<evidence type="ECO:0000256" key="4">
    <source>
        <dbReference type="ARBA" id="ARBA00022723"/>
    </source>
</evidence>
<dbReference type="InterPro" id="IPR040409">
    <property type="entry name" value="PCS-like"/>
</dbReference>
<keyword evidence="8" id="KW-1185">Reference proteome</keyword>
<dbReference type="InterPro" id="IPR038156">
    <property type="entry name" value="PCS_N_sf"/>
</dbReference>
<evidence type="ECO:0000256" key="3">
    <source>
        <dbReference type="ARBA" id="ARBA00022679"/>
    </source>
</evidence>
<dbReference type="InterPro" id="IPR038765">
    <property type="entry name" value="Papain-like_cys_pep_sf"/>
</dbReference>
<dbReference type="GO" id="GO:0046872">
    <property type="term" value="F:metal ion binding"/>
    <property type="evidence" value="ECO:0007669"/>
    <property type="project" value="UniProtKB-KW"/>
</dbReference>
<dbReference type="PANTHER" id="PTHR33447:SF20">
    <property type="entry name" value="GLUTATHIONE GAMMA-GLUTAMYLCYSTEINYLTRANSFERASE"/>
    <property type="match status" value="1"/>
</dbReference>
<organism evidence="7 8">
    <name type="scientific">Aquella oligotrophica</name>
    <dbReference type="NCBI Taxonomy" id="2067065"/>
    <lineage>
        <taxon>Bacteria</taxon>
        <taxon>Pseudomonadati</taxon>
        <taxon>Pseudomonadota</taxon>
        <taxon>Betaproteobacteria</taxon>
        <taxon>Neisseriales</taxon>
        <taxon>Neisseriaceae</taxon>
        <taxon>Aquella</taxon>
    </lineage>
</organism>
<name>A0A2I7N2Y2_9NEIS</name>
<dbReference type="GO" id="GO:0016756">
    <property type="term" value="F:glutathione gamma-glutamylcysteinyltransferase activity"/>
    <property type="evidence" value="ECO:0007669"/>
    <property type="project" value="UniProtKB-EC"/>
</dbReference>
<keyword evidence="3" id="KW-0808">Transferase</keyword>
<feature type="signal peptide" evidence="5">
    <location>
        <begin position="1"/>
        <end position="22"/>
    </location>
</feature>
<dbReference type="Gene3D" id="3.90.70.30">
    <property type="entry name" value="Phytochelatin synthase, N-terminal domain"/>
    <property type="match status" value="1"/>
</dbReference>
<dbReference type="AlphaFoldDB" id="A0A2I7N2Y2"/>